<keyword evidence="2" id="KW-0812">Transmembrane</keyword>
<protein>
    <submittedName>
        <fullName evidence="3">Uncharacterized protein</fullName>
    </submittedName>
</protein>
<evidence type="ECO:0000256" key="1">
    <source>
        <dbReference type="SAM" id="MobiDB-lite"/>
    </source>
</evidence>
<feature type="transmembrane region" description="Helical" evidence="2">
    <location>
        <begin position="37"/>
        <end position="58"/>
    </location>
</feature>
<comment type="caution">
    <text evidence="3">The sequence shown here is derived from an EMBL/GenBank/DDBJ whole genome shotgun (WGS) entry which is preliminary data.</text>
</comment>
<sequence>MMSHLLLLRRRRRRWICGCRGASGTSDAHLGSSSGSLFLFVFLDRYVCYLFLGFCVFINRLFDDWKRKGNDEGKGDEGGGGGGGGVYEGLSKGGTCGQRGRACFVE</sequence>
<name>A0AAV9AG00_ACOGR</name>
<evidence type="ECO:0000313" key="4">
    <source>
        <dbReference type="Proteomes" id="UP001179952"/>
    </source>
</evidence>
<feature type="region of interest" description="Disordered" evidence="1">
    <location>
        <begin position="71"/>
        <end position="96"/>
    </location>
</feature>
<keyword evidence="2" id="KW-1133">Transmembrane helix</keyword>
<feature type="compositionally biased region" description="Gly residues" evidence="1">
    <location>
        <begin position="78"/>
        <end position="96"/>
    </location>
</feature>
<keyword evidence="4" id="KW-1185">Reference proteome</keyword>
<evidence type="ECO:0000256" key="2">
    <source>
        <dbReference type="SAM" id="Phobius"/>
    </source>
</evidence>
<reference evidence="3" key="1">
    <citation type="journal article" date="2023" name="Nat. Commun.">
        <title>Diploid and tetraploid genomes of Acorus and the evolution of monocots.</title>
        <authorList>
            <person name="Ma L."/>
            <person name="Liu K.W."/>
            <person name="Li Z."/>
            <person name="Hsiao Y.Y."/>
            <person name="Qi Y."/>
            <person name="Fu T."/>
            <person name="Tang G.D."/>
            <person name="Zhang D."/>
            <person name="Sun W.H."/>
            <person name="Liu D.K."/>
            <person name="Li Y."/>
            <person name="Chen G.Z."/>
            <person name="Liu X.D."/>
            <person name="Liao X.Y."/>
            <person name="Jiang Y.T."/>
            <person name="Yu X."/>
            <person name="Hao Y."/>
            <person name="Huang J."/>
            <person name="Zhao X.W."/>
            <person name="Ke S."/>
            <person name="Chen Y.Y."/>
            <person name="Wu W.L."/>
            <person name="Hsu J.L."/>
            <person name="Lin Y.F."/>
            <person name="Huang M.D."/>
            <person name="Li C.Y."/>
            <person name="Huang L."/>
            <person name="Wang Z.W."/>
            <person name="Zhao X."/>
            <person name="Zhong W.Y."/>
            <person name="Peng D.H."/>
            <person name="Ahmad S."/>
            <person name="Lan S."/>
            <person name="Zhang J.S."/>
            <person name="Tsai W.C."/>
            <person name="Van de Peer Y."/>
            <person name="Liu Z.J."/>
        </authorList>
    </citation>
    <scope>NUCLEOTIDE SEQUENCE</scope>
    <source>
        <strain evidence="3">SCP</strain>
    </source>
</reference>
<organism evidence="3 4">
    <name type="scientific">Acorus gramineus</name>
    <name type="common">Dwarf sweet flag</name>
    <dbReference type="NCBI Taxonomy" id="55184"/>
    <lineage>
        <taxon>Eukaryota</taxon>
        <taxon>Viridiplantae</taxon>
        <taxon>Streptophyta</taxon>
        <taxon>Embryophyta</taxon>
        <taxon>Tracheophyta</taxon>
        <taxon>Spermatophyta</taxon>
        <taxon>Magnoliopsida</taxon>
        <taxon>Liliopsida</taxon>
        <taxon>Acoraceae</taxon>
        <taxon>Acorus</taxon>
    </lineage>
</organism>
<reference evidence="3" key="2">
    <citation type="submission" date="2023-06" db="EMBL/GenBank/DDBJ databases">
        <authorList>
            <person name="Ma L."/>
            <person name="Liu K.-W."/>
            <person name="Li Z."/>
            <person name="Hsiao Y.-Y."/>
            <person name="Qi Y."/>
            <person name="Fu T."/>
            <person name="Tang G."/>
            <person name="Zhang D."/>
            <person name="Sun W.-H."/>
            <person name="Liu D.-K."/>
            <person name="Li Y."/>
            <person name="Chen G.-Z."/>
            <person name="Liu X.-D."/>
            <person name="Liao X.-Y."/>
            <person name="Jiang Y.-T."/>
            <person name="Yu X."/>
            <person name="Hao Y."/>
            <person name="Huang J."/>
            <person name="Zhao X.-W."/>
            <person name="Ke S."/>
            <person name="Chen Y.-Y."/>
            <person name="Wu W.-L."/>
            <person name="Hsu J.-L."/>
            <person name="Lin Y.-F."/>
            <person name="Huang M.-D."/>
            <person name="Li C.-Y."/>
            <person name="Huang L."/>
            <person name="Wang Z.-W."/>
            <person name="Zhao X."/>
            <person name="Zhong W.-Y."/>
            <person name="Peng D.-H."/>
            <person name="Ahmad S."/>
            <person name="Lan S."/>
            <person name="Zhang J.-S."/>
            <person name="Tsai W.-C."/>
            <person name="Van De Peer Y."/>
            <person name="Liu Z.-J."/>
        </authorList>
    </citation>
    <scope>NUCLEOTIDE SEQUENCE</scope>
    <source>
        <strain evidence="3">SCP</strain>
        <tissue evidence="3">Leaves</tissue>
    </source>
</reference>
<proteinExistence type="predicted"/>
<evidence type="ECO:0000313" key="3">
    <source>
        <dbReference type="EMBL" id="KAK1263071.1"/>
    </source>
</evidence>
<keyword evidence="2" id="KW-0472">Membrane</keyword>
<dbReference type="Proteomes" id="UP001179952">
    <property type="component" value="Unassembled WGS sequence"/>
</dbReference>
<dbReference type="AlphaFoldDB" id="A0AAV9AG00"/>
<dbReference type="EMBL" id="JAUJYN010000009">
    <property type="protein sequence ID" value="KAK1263071.1"/>
    <property type="molecule type" value="Genomic_DNA"/>
</dbReference>
<accession>A0AAV9AG00</accession>
<gene>
    <name evidence="3" type="ORF">QJS04_geneDACA018664</name>
</gene>